<dbReference type="Proteomes" id="UP001190700">
    <property type="component" value="Unassembled WGS sequence"/>
</dbReference>
<dbReference type="GO" id="GO:0003676">
    <property type="term" value="F:nucleic acid binding"/>
    <property type="evidence" value="ECO:0007669"/>
    <property type="project" value="InterPro"/>
</dbReference>
<evidence type="ECO:0000256" key="1">
    <source>
        <dbReference type="SAM" id="MobiDB-lite"/>
    </source>
</evidence>
<dbReference type="Pfam" id="PF00385">
    <property type="entry name" value="Chromo"/>
    <property type="match status" value="1"/>
</dbReference>
<feature type="region of interest" description="Disordered" evidence="1">
    <location>
        <begin position="1086"/>
        <end position="1105"/>
    </location>
</feature>
<dbReference type="InterPro" id="IPR029063">
    <property type="entry name" value="SAM-dependent_MTases_sf"/>
</dbReference>
<dbReference type="Pfam" id="PF02992">
    <property type="entry name" value="Transposase_21"/>
    <property type="match status" value="1"/>
</dbReference>
<dbReference type="SUPFAM" id="SSF53335">
    <property type="entry name" value="S-adenosyl-L-methionine-dependent methyltransferases"/>
    <property type="match status" value="1"/>
</dbReference>
<keyword evidence="4" id="KW-1185">Reference proteome</keyword>
<dbReference type="AlphaFoldDB" id="A0AAE0H0C6"/>
<dbReference type="InterPro" id="IPR000953">
    <property type="entry name" value="Chromo/chromo_shadow_dom"/>
</dbReference>
<evidence type="ECO:0000313" key="3">
    <source>
        <dbReference type="EMBL" id="KAK3287532.1"/>
    </source>
</evidence>
<dbReference type="InterPro" id="IPR050951">
    <property type="entry name" value="Retrovirus_Pol_polyprotein"/>
</dbReference>
<evidence type="ECO:0000313" key="4">
    <source>
        <dbReference type="Proteomes" id="UP001190700"/>
    </source>
</evidence>
<dbReference type="EMBL" id="LGRX02000810">
    <property type="protein sequence ID" value="KAK3287532.1"/>
    <property type="molecule type" value="Genomic_DNA"/>
</dbReference>
<dbReference type="PROSITE" id="PS50013">
    <property type="entry name" value="CHROMO_2"/>
    <property type="match status" value="1"/>
</dbReference>
<dbReference type="InterPro" id="IPR023780">
    <property type="entry name" value="Chromo_domain"/>
</dbReference>
<gene>
    <name evidence="3" type="ORF">CYMTET_4978</name>
</gene>
<dbReference type="Gene3D" id="3.40.50.150">
    <property type="entry name" value="Vaccinia Virus protein VP39"/>
    <property type="match status" value="1"/>
</dbReference>
<dbReference type="SUPFAM" id="SSF54160">
    <property type="entry name" value="Chromo domain-like"/>
    <property type="match status" value="1"/>
</dbReference>
<dbReference type="SUPFAM" id="SSF53098">
    <property type="entry name" value="Ribonuclease H-like"/>
    <property type="match status" value="1"/>
</dbReference>
<sequence length="1105" mass="125357">MGESSSEDDTSSDDGGDRNGGDGGSLGGDDDMEDANAEADEILQDHLRKLEEHCARLLIPAANDEDMDNHEVVDHVYAEKVSTMHRLVVDLLETKSEHNATQSMFDQIFNLMRQTVIGNVDIIGNQRRNGFPTSFKQALSMWKDFALPYHTADVCRNECMIFTPGRHDDLTRCLHCHKLRCHPSSRRNGRLIPGKPYKVFRFWRLDELLPMLYLIPEMAELLVSWKITTPAENDDLPVVTTFHQSTFWRNKVYVEQPGFFTEPRNISLFMCADGVNPHNDSTAVTSSITPITFQILNLPAEYRAKYEFLLVYGIIEDKPSNAQIYYKFLVDELLDMWNVGVRAFDSRKKEIFQLRCMLTCVVADYGTGGITEIANRVGGNSASKACMFCNITGETWGTSCLNKTIFKELAVPWGLDEDIRSIAIKWYKKSKVDRNWGNVVTKGMEFSASTGEPRKLKAAVGIVFITCGFMSAIAAWPDALGDLPHPKYSSFVGEFVVVSDGQAERSNHTVERMLRCYVAENQEDWDLWVTPVEYAINDSTSAATGFSPFELVYGHAPATQLDFFMDAALEGGSRRRKGGRVAADKRGTAHELAKQFARQLQAARVNLQMAQQRMMEQFDARHRLQHIKVNDQVWVDGQHLTLPGDRGMKPKLRKLRHGPLRVVECLYSDRQQELPEQDRGAPSAYRLELPVHWKVHDVFTADRLTPVQSGAKHFVSRREEVAPPPVLVEGQREREVERIISTRFRKLGGKAGGTVQEWLTKWKGLPHSHSQWRTREDLEGRGGRLEPLRVFEAEEERLKKAPEKRRRETHKGQEEQRAQLMAMRPPTPTVRSSSQSRAYQPHLSRVQHPVRILVLFCGTGSVEQQFQRQFRDCEVVTVDILPKWQATCTEDILHWNYKLYPRHHFDVIWASPPCKEYSKAKTLGAPDLKLADRRVRRTREIIEFYDPAYFFIENPAGDTLRGLHTRAVMKGLPEPLLTTYCKYGAPYMKPTHIWTNAAPSVPLLQCTHTTPCPARAMLGRHENTSQGGISSANTRGMGSAQAVYAIPRALLYHLFCELKLNERMKEESALAVMNLISTLTARTDMCESQDTEAGQPRGAMAAEDP</sequence>
<dbReference type="InterPro" id="IPR016197">
    <property type="entry name" value="Chromo-like_dom_sf"/>
</dbReference>
<dbReference type="PANTHER" id="PTHR37984:SF5">
    <property type="entry name" value="PROTEIN NYNRIN-LIKE"/>
    <property type="match status" value="1"/>
</dbReference>
<comment type="caution">
    <text evidence="3">The sequence shown here is derived from an EMBL/GenBank/DDBJ whole genome shotgun (WGS) entry which is preliminary data.</text>
</comment>
<organism evidence="3 4">
    <name type="scientific">Cymbomonas tetramitiformis</name>
    <dbReference type="NCBI Taxonomy" id="36881"/>
    <lineage>
        <taxon>Eukaryota</taxon>
        <taxon>Viridiplantae</taxon>
        <taxon>Chlorophyta</taxon>
        <taxon>Pyramimonadophyceae</taxon>
        <taxon>Pyramimonadales</taxon>
        <taxon>Pyramimonadaceae</taxon>
        <taxon>Cymbomonas</taxon>
    </lineage>
</organism>
<dbReference type="InterPro" id="IPR004242">
    <property type="entry name" value="Transposase_21"/>
</dbReference>
<feature type="compositionally biased region" description="Acidic residues" evidence="1">
    <location>
        <begin position="1"/>
        <end position="14"/>
    </location>
</feature>
<name>A0AAE0H0C6_9CHLO</name>
<dbReference type="InterPro" id="IPR036397">
    <property type="entry name" value="RNaseH_sf"/>
</dbReference>
<dbReference type="InterPro" id="IPR012337">
    <property type="entry name" value="RNaseH-like_sf"/>
</dbReference>
<dbReference type="Gene3D" id="2.40.50.40">
    <property type="match status" value="1"/>
</dbReference>
<proteinExistence type="predicted"/>
<feature type="domain" description="Chromo" evidence="2">
    <location>
        <begin position="734"/>
        <end position="803"/>
    </location>
</feature>
<reference evidence="3 4" key="1">
    <citation type="journal article" date="2015" name="Genome Biol. Evol.">
        <title>Comparative Genomics of a Bacterivorous Green Alga Reveals Evolutionary Causalities and Consequences of Phago-Mixotrophic Mode of Nutrition.</title>
        <authorList>
            <person name="Burns J.A."/>
            <person name="Paasch A."/>
            <person name="Narechania A."/>
            <person name="Kim E."/>
        </authorList>
    </citation>
    <scope>NUCLEOTIDE SEQUENCE [LARGE SCALE GENOMIC DNA]</scope>
    <source>
        <strain evidence="3 4">PLY_AMNH</strain>
    </source>
</reference>
<feature type="region of interest" description="Disordered" evidence="1">
    <location>
        <begin position="796"/>
        <end position="834"/>
    </location>
</feature>
<dbReference type="PANTHER" id="PTHR37984">
    <property type="entry name" value="PROTEIN CBG26694"/>
    <property type="match status" value="1"/>
</dbReference>
<protein>
    <recommendedName>
        <fullName evidence="2">Chromo domain-containing protein</fullName>
    </recommendedName>
</protein>
<feature type="region of interest" description="Disordered" evidence="1">
    <location>
        <begin position="1"/>
        <end position="35"/>
    </location>
</feature>
<dbReference type="Gene3D" id="3.30.420.10">
    <property type="entry name" value="Ribonuclease H-like superfamily/Ribonuclease H"/>
    <property type="match status" value="1"/>
</dbReference>
<accession>A0AAE0H0C6</accession>
<evidence type="ECO:0000259" key="2">
    <source>
        <dbReference type="PROSITE" id="PS50013"/>
    </source>
</evidence>